<dbReference type="EMBL" id="FOQD01000016">
    <property type="protein sequence ID" value="SFJ18671.1"/>
    <property type="molecule type" value="Genomic_DNA"/>
</dbReference>
<organism evidence="1 2">
    <name type="scientific">Planctomicrobium piriforme</name>
    <dbReference type="NCBI Taxonomy" id="1576369"/>
    <lineage>
        <taxon>Bacteria</taxon>
        <taxon>Pseudomonadati</taxon>
        <taxon>Planctomycetota</taxon>
        <taxon>Planctomycetia</taxon>
        <taxon>Planctomycetales</taxon>
        <taxon>Planctomycetaceae</taxon>
        <taxon>Planctomicrobium</taxon>
    </lineage>
</organism>
<dbReference type="PANTHER" id="PTHR35894">
    <property type="entry name" value="GENERAL SECRETION PATHWAY PROTEIN A-RELATED"/>
    <property type="match status" value="1"/>
</dbReference>
<evidence type="ECO:0008006" key="3">
    <source>
        <dbReference type="Google" id="ProtNLM"/>
    </source>
</evidence>
<dbReference type="AlphaFoldDB" id="A0A1I3PB71"/>
<evidence type="ECO:0000313" key="1">
    <source>
        <dbReference type="EMBL" id="SFJ18671.1"/>
    </source>
</evidence>
<dbReference type="SUPFAM" id="SSF52540">
    <property type="entry name" value="P-loop containing nucleoside triphosphate hydrolases"/>
    <property type="match status" value="1"/>
</dbReference>
<name>A0A1I3PB71_9PLAN</name>
<dbReference type="InterPro" id="IPR052026">
    <property type="entry name" value="ExeA_AAA_ATPase_DNA-bind"/>
</dbReference>
<accession>A0A1I3PB71</accession>
<dbReference type="PANTHER" id="PTHR35894:SF1">
    <property type="entry name" value="PHOSPHORIBULOKINASE _ URIDINE KINASE FAMILY"/>
    <property type="match status" value="1"/>
</dbReference>
<dbReference type="OrthoDB" id="212294at2"/>
<proteinExistence type="predicted"/>
<dbReference type="Gene3D" id="3.40.50.300">
    <property type="entry name" value="P-loop containing nucleotide triphosphate hydrolases"/>
    <property type="match status" value="1"/>
</dbReference>
<protein>
    <recommendedName>
        <fullName evidence="3">AAA domain-containing protein</fullName>
    </recommendedName>
</protein>
<keyword evidence="2" id="KW-1185">Reference proteome</keyword>
<gene>
    <name evidence="1" type="ORF">SAMN05421753_11693</name>
</gene>
<sequence length="250" mass="27500">MDTLGTISLQIAPCAETEHRTEALERLRYLAQSGKYGLLLGSEGTGKSWLFGQLARQLRREGVAVAQLNLSGMAGLELPYQVAGRLGLGVTTSASLLEVWSRLQEYAEAGRSMKRSLAFLVDHIDRADESALVPLGRLMELFNWNCGWLMASRSPCPSVWQSFFQGRSWLKVELKDLQPRETAQLLARDMSERAIAAQFTSEGVTAAHELTAGRIRRLRQLAELASVAVEAEGLKEIDADLLRSLAAELG</sequence>
<reference evidence="2" key="1">
    <citation type="submission" date="2016-10" db="EMBL/GenBank/DDBJ databases">
        <authorList>
            <person name="Varghese N."/>
            <person name="Submissions S."/>
        </authorList>
    </citation>
    <scope>NUCLEOTIDE SEQUENCE [LARGE SCALE GENOMIC DNA]</scope>
    <source>
        <strain evidence="2">DSM 26348</strain>
    </source>
</reference>
<dbReference type="InterPro" id="IPR027417">
    <property type="entry name" value="P-loop_NTPase"/>
</dbReference>
<dbReference type="RefSeq" id="WP_092054011.1">
    <property type="nucleotide sequence ID" value="NZ_FOQD01000016.1"/>
</dbReference>
<evidence type="ECO:0000313" key="2">
    <source>
        <dbReference type="Proteomes" id="UP000199518"/>
    </source>
</evidence>
<dbReference type="Proteomes" id="UP000199518">
    <property type="component" value="Unassembled WGS sequence"/>
</dbReference>